<keyword evidence="3" id="KW-1185">Reference proteome</keyword>
<evidence type="ECO:0000313" key="2">
    <source>
        <dbReference type="EMBL" id="OQE14662.1"/>
    </source>
</evidence>
<dbReference type="EMBL" id="MLQL01000036">
    <property type="protein sequence ID" value="OQE14662.1"/>
    <property type="molecule type" value="Genomic_DNA"/>
</dbReference>
<evidence type="ECO:0000313" key="3">
    <source>
        <dbReference type="Proteomes" id="UP000191342"/>
    </source>
</evidence>
<protein>
    <submittedName>
        <fullName evidence="2">Uncharacterized protein</fullName>
    </submittedName>
</protein>
<feature type="compositionally biased region" description="Basic residues" evidence="1">
    <location>
        <begin position="66"/>
        <end position="80"/>
    </location>
</feature>
<dbReference type="Proteomes" id="UP000191342">
    <property type="component" value="Unassembled WGS sequence"/>
</dbReference>
<sequence length="264" mass="27704">MLIIGIRGMGIGMDVAVAVEDMAGVETERLGSGVGDLGDIISSCVDTPLRWRVAMSYGGGRASRSFSRRRRRKRKNSSARIRARPITETGTAMAIFVVFDGPPEKVVGSLAAVVSEAEAEIVVIWVDVRDDRFEIDDVAKGVGEGDGVVYTVASGMLVELASELILSTADVSLGVGYVVNSLTEGHDTVPGKIPVTGTAGSTQPDVSATFFWFPPGVVVTTRSWSTDATCEVGYSDLMGSQVSASSSPVPNIPNGKNLMADMVG</sequence>
<reference evidence="3" key="1">
    <citation type="journal article" date="2017" name="Nat. Microbiol.">
        <title>Global analysis of biosynthetic gene clusters reveals vast potential of secondary metabolite production in Penicillium species.</title>
        <authorList>
            <person name="Nielsen J.C."/>
            <person name="Grijseels S."/>
            <person name="Prigent S."/>
            <person name="Ji B."/>
            <person name="Dainat J."/>
            <person name="Nielsen K.F."/>
            <person name="Frisvad J.C."/>
            <person name="Workman M."/>
            <person name="Nielsen J."/>
        </authorList>
    </citation>
    <scope>NUCLEOTIDE SEQUENCE [LARGE SCALE GENOMIC DNA]</scope>
    <source>
        <strain evidence="3">IBT 14082</strain>
    </source>
</reference>
<feature type="region of interest" description="Disordered" evidence="1">
    <location>
        <begin position="61"/>
        <end position="80"/>
    </location>
</feature>
<organism evidence="2 3">
    <name type="scientific">Penicillium flavigenum</name>
    <dbReference type="NCBI Taxonomy" id="254877"/>
    <lineage>
        <taxon>Eukaryota</taxon>
        <taxon>Fungi</taxon>
        <taxon>Dikarya</taxon>
        <taxon>Ascomycota</taxon>
        <taxon>Pezizomycotina</taxon>
        <taxon>Eurotiomycetes</taxon>
        <taxon>Eurotiomycetidae</taxon>
        <taxon>Eurotiales</taxon>
        <taxon>Aspergillaceae</taxon>
        <taxon>Penicillium</taxon>
    </lineage>
</organism>
<dbReference type="AlphaFoldDB" id="A0A1V6SKU4"/>
<name>A0A1V6SKU4_9EURO</name>
<comment type="caution">
    <text evidence="2">The sequence shown here is derived from an EMBL/GenBank/DDBJ whole genome shotgun (WGS) entry which is preliminary data.</text>
</comment>
<proteinExistence type="predicted"/>
<dbReference type="OrthoDB" id="10583170at2759"/>
<gene>
    <name evidence="2" type="ORF">PENFLA_c036G00093</name>
</gene>
<evidence type="ECO:0000256" key="1">
    <source>
        <dbReference type="SAM" id="MobiDB-lite"/>
    </source>
</evidence>
<accession>A0A1V6SKU4</accession>